<accession>A0A182HWY5</accession>
<sequence>MNGSIFLRNLNDAGIRNVRIRKPNHGGSEYFNYKGFNSIVLMVVVDANYNFLCADAGGKGGISDGGIFKNTRLYQKFENKQLNIPEPKPLRVPYAIDVPYFILGDQAFAFTDYCIRPFPGTHASGSIERVFNYRHSRGRTVAENALGHISNRFWIYQTPIQLQQKKATQINNFVCPSNGI</sequence>
<dbReference type="AlphaFoldDB" id="A0A182HWY5"/>
<dbReference type="Pfam" id="PF13359">
    <property type="entry name" value="DDE_Tnp_4"/>
    <property type="match status" value="1"/>
</dbReference>
<evidence type="ECO:0000313" key="4">
    <source>
        <dbReference type="Proteomes" id="UP000075840"/>
    </source>
</evidence>
<dbReference type="VEuPathDB" id="VectorBase:AARA005814"/>
<dbReference type="Proteomes" id="UP000075840">
    <property type="component" value="Unassembled WGS sequence"/>
</dbReference>
<organism evidence="3 4">
    <name type="scientific">Anopheles arabiensis</name>
    <name type="common">Mosquito</name>
    <dbReference type="NCBI Taxonomy" id="7173"/>
    <lineage>
        <taxon>Eukaryota</taxon>
        <taxon>Metazoa</taxon>
        <taxon>Ecdysozoa</taxon>
        <taxon>Arthropoda</taxon>
        <taxon>Hexapoda</taxon>
        <taxon>Insecta</taxon>
        <taxon>Pterygota</taxon>
        <taxon>Neoptera</taxon>
        <taxon>Endopterygota</taxon>
        <taxon>Diptera</taxon>
        <taxon>Nematocera</taxon>
        <taxon>Culicoidea</taxon>
        <taxon>Culicidae</taxon>
        <taxon>Anophelinae</taxon>
        <taxon>Anopheles</taxon>
    </lineage>
</organism>
<dbReference type="InterPro" id="IPR027806">
    <property type="entry name" value="HARBI1_dom"/>
</dbReference>
<protein>
    <submittedName>
        <fullName evidence="3">Uncharacterized protein</fullName>
    </submittedName>
</protein>
<name>A0A182HWY5_ANOAR</name>
<reference evidence="3" key="1">
    <citation type="submission" date="2022-08" db="UniProtKB">
        <authorList>
            <consortium name="EnsemblMetazoa"/>
        </authorList>
    </citation>
    <scope>IDENTIFICATION</scope>
    <source>
        <strain evidence="3">Dongola</strain>
    </source>
</reference>
<evidence type="ECO:0000256" key="2">
    <source>
        <dbReference type="ARBA" id="ARBA00022723"/>
    </source>
</evidence>
<dbReference type="VEuPathDB" id="VectorBase:AARA21_014995"/>
<dbReference type="EMBL" id="APCN01007801">
    <property type="status" value="NOT_ANNOTATED_CDS"/>
    <property type="molecule type" value="Genomic_DNA"/>
</dbReference>
<dbReference type="GO" id="GO:0046872">
    <property type="term" value="F:metal ion binding"/>
    <property type="evidence" value="ECO:0007669"/>
    <property type="project" value="UniProtKB-KW"/>
</dbReference>
<keyword evidence="4" id="KW-1185">Reference proteome</keyword>
<evidence type="ECO:0000313" key="3">
    <source>
        <dbReference type="EnsemblMetazoa" id="AARA005814-PA"/>
    </source>
</evidence>
<comment type="cofactor">
    <cofactor evidence="1">
        <name>a divalent metal cation</name>
        <dbReference type="ChEBI" id="CHEBI:60240"/>
    </cofactor>
</comment>
<proteinExistence type="predicted"/>
<evidence type="ECO:0000256" key="1">
    <source>
        <dbReference type="ARBA" id="ARBA00001968"/>
    </source>
</evidence>
<dbReference type="EnsemblMetazoa" id="AARA005814-RA">
    <property type="protein sequence ID" value="AARA005814-PA"/>
    <property type="gene ID" value="AARA005814"/>
</dbReference>
<keyword evidence="2" id="KW-0479">Metal-binding</keyword>